<dbReference type="AlphaFoldDB" id="A0A915ZW56"/>
<dbReference type="OrthoDB" id="2444770at2759"/>
<accession>A0A915ZW56</accession>
<sequence>MCNDGDAVLPLEYSIRIFYDIVKIGIFDSNLVKLFPYFHYNYKNTLKKLLVKMLHSHISHHKRSSSSSHLHVKRGIPASNNASLIIVAILLTVAVILFILILVIMILKQRRRSRNRISNSKLKPLQLVVTNEICHLKNNDPLKRASQYQMNKPLNVPVELAKPAKEYYNSDAKPLILTSTDLKV</sequence>
<organism evidence="2 3">
    <name type="scientific">Rhizophagus irregularis</name>
    <dbReference type="NCBI Taxonomy" id="588596"/>
    <lineage>
        <taxon>Eukaryota</taxon>
        <taxon>Fungi</taxon>
        <taxon>Fungi incertae sedis</taxon>
        <taxon>Mucoromycota</taxon>
        <taxon>Glomeromycotina</taxon>
        <taxon>Glomeromycetes</taxon>
        <taxon>Glomerales</taxon>
        <taxon>Glomeraceae</taxon>
        <taxon>Rhizophagus</taxon>
    </lineage>
</organism>
<dbReference type="EMBL" id="CAGKOT010000070">
    <property type="protein sequence ID" value="CAB5390870.1"/>
    <property type="molecule type" value="Genomic_DNA"/>
</dbReference>
<evidence type="ECO:0000313" key="3">
    <source>
        <dbReference type="Proteomes" id="UP000684084"/>
    </source>
</evidence>
<evidence type="ECO:0000256" key="1">
    <source>
        <dbReference type="SAM" id="Phobius"/>
    </source>
</evidence>
<comment type="caution">
    <text evidence="2">The sequence shown here is derived from an EMBL/GenBank/DDBJ whole genome shotgun (WGS) entry which is preliminary data.</text>
</comment>
<dbReference type="VEuPathDB" id="FungiDB:RhiirFUN_009452"/>
<dbReference type="Proteomes" id="UP000684084">
    <property type="component" value="Unassembled WGS sequence"/>
</dbReference>
<keyword evidence="1" id="KW-0472">Membrane</keyword>
<keyword evidence="1" id="KW-1133">Transmembrane helix</keyword>
<protein>
    <submittedName>
        <fullName evidence="2">Uncharacterized protein</fullName>
    </submittedName>
</protein>
<evidence type="ECO:0000313" key="2">
    <source>
        <dbReference type="EMBL" id="CAB5390870.1"/>
    </source>
</evidence>
<gene>
    <name evidence="2" type="ORF">CHRIB12_LOCUS21717</name>
</gene>
<reference evidence="2" key="1">
    <citation type="submission" date="2020-05" db="EMBL/GenBank/DDBJ databases">
        <authorList>
            <person name="Rincon C."/>
            <person name="Sanders R I."/>
            <person name="Robbins C."/>
            <person name="Chaturvedi A."/>
        </authorList>
    </citation>
    <scope>NUCLEOTIDE SEQUENCE</scope>
    <source>
        <strain evidence="2">CHB12</strain>
    </source>
</reference>
<proteinExistence type="predicted"/>
<name>A0A915ZW56_9GLOM</name>
<feature type="transmembrane region" description="Helical" evidence="1">
    <location>
        <begin position="82"/>
        <end position="107"/>
    </location>
</feature>
<keyword evidence="1" id="KW-0812">Transmembrane</keyword>